<gene>
    <name evidence="1" type="ORF">RMAR1173_LOCUS8902</name>
</gene>
<sequence>MCEALLPGIGTVKALEREIYRAWHPEIESFGDPEAHRRRFSSGLVQEDQQAEATVAASRRKVERSMGACRDYLKTLIRPVTRFIRSKRVRENEQGGIRALQWLDEGLCLAALDHDSQRTGYNTKGFYQRLVCSQLTRRLLHSPIDSLTETVGIEGGGPHPQSIAAE</sequence>
<dbReference type="AlphaFoldDB" id="A0A7S2WFD2"/>
<protein>
    <submittedName>
        <fullName evidence="1">Uncharacterized protein</fullName>
    </submittedName>
</protein>
<accession>A0A7S2WFD2</accession>
<proteinExistence type="predicted"/>
<evidence type="ECO:0000313" key="1">
    <source>
        <dbReference type="EMBL" id="CAD9683275.1"/>
    </source>
</evidence>
<name>A0A7S2WFD2_9STRA</name>
<organism evidence="1">
    <name type="scientific">Rhizochromulina marina</name>
    <dbReference type="NCBI Taxonomy" id="1034831"/>
    <lineage>
        <taxon>Eukaryota</taxon>
        <taxon>Sar</taxon>
        <taxon>Stramenopiles</taxon>
        <taxon>Ochrophyta</taxon>
        <taxon>Dictyochophyceae</taxon>
        <taxon>Rhizochromulinales</taxon>
        <taxon>Rhizochromulina</taxon>
    </lineage>
</organism>
<reference evidence="1" key="1">
    <citation type="submission" date="2021-01" db="EMBL/GenBank/DDBJ databases">
        <authorList>
            <person name="Corre E."/>
            <person name="Pelletier E."/>
            <person name="Niang G."/>
            <person name="Scheremetjew M."/>
            <person name="Finn R."/>
            <person name="Kale V."/>
            <person name="Holt S."/>
            <person name="Cochrane G."/>
            <person name="Meng A."/>
            <person name="Brown T."/>
            <person name="Cohen L."/>
        </authorList>
    </citation>
    <scope>NUCLEOTIDE SEQUENCE</scope>
    <source>
        <strain evidence="1">CCMP1243</strain>
    </source>
</reference>
<dbReference type="EMBL" id="HBHJ01013636">
    <property type="protein sequence ID" value="CAD9683275.1"/>
    <property type="molecule type" value="Transcribed_RNA"/>
</dbReference>